<gene>
    <name evidence="1" type="ORF">GCM10009332_05860</name>
</gene>
<dbReference type="InterPro" id="IPR046653">
    <property type="entry name" value="DUF6765"/>
</dbReference>
<comment type="caution">
    <text evidence="1">The sequence shown here is derived from an EMBL/GenBank/DDBJ whole genome shotgun (WGS) entry which is preliminary data.</text>
</comment>
<accession>A0A917JLQ0</accession>
<evidence type="ECO:0000313" key="1">
    <source>
        <dbReference type="EMBL" id="GGI71389.1"/>
    </source>
</evidence>
<dbReference type="Pfam" id="PF20551">
    <property type="entry name" value="DUF6765"/>
    <property type="match status" value="1"/>
</dbReference>
<dbReference type="RefSeq" id="WP_188917626.1">
    <property type="nucleotide sequence ID" value="NZ_BMPZ01000001.1"/>
</dbReference>
<reference evidence="1" key="1">
    <citation type="journal article" date="2014" name="Int. J. Syst. Evol. Microbiol.">
        <title>Complete genome sequence of Corynebacterium casei LMG S-19264T (=DSM 44701T), isolated from a smear-ripened cheese.</title>
        <authorList>
            <consortium name="US DOE Joint Genome Institute (JGI-PGF)"/>
            <person name="Walter F."/>
            <person name="Albersmeier A."/>
            <person name="Kalinowski J."/>
            <person name="Ruckert C."/>
        </authorList>
    </citation>
    <scope>NUCLEOTIDE SEQUENCE</scope>
    <source>
        <strain evidence="1">JCM 30804</strain>
    </source>
</reference>
<dbReference type="Proteomes" id="UP000613743">
    <property type="component" value="Unassembled WGS sequence"/>
</dbReference>
<keyword evidence="2" id="KW-1185">Reference proteome</keyword>
<sequence length="362" mass="40970">MQIDGHHALTYIAARFAGFSQMQASTIAYSAQYVDDATNSGTIKFSNGAMYNRISSAHQMLDYRNFDELANHQVWAPFHFLPGNNGLPAGENPHGSFIHKLVCHPDSFVAKDMLKQAIADRDKPYGLHRLGISLHVYADTFAHQGFAGVTHKVNEVHHLKSNDSALDQGFFQKIKSFFVSESYPLGHGAALSFPDKPYLVWSYTNGLDQKVKRDNRDIFLEATDKMCRVMQCFRHGNLTEQDLGHAMAQAPGLPIEDAQVIKLLLDEIRDNNGEVRHQRWLEEIAHGKFSFGPERPVYIAKGQGSWKYQAIGQLEAIDQDDEEFVYSESFLTSDWKMFHDALQAYRFDVLHDILPRYGICAA</sequence>
<reference evidence="1" key="2">
    <citation type="submission" date="2020-09" db="EMBL/GenBank/DDBJ databases">
        <authorList>
            <person name="Sun Q."/>
            <person name="Ohkuma M."/>
        </authorList>
    </citation>
    <scope>NUCLEOTIDE SEQUENCE</scope>
    <source>
        <strain evidence="1">JCM 30804</strain>
    </source>
</reference>
<evidence type="ECO:0000313" key="2">
    <source>
        <dbReference type="Proteomes" id="UP000613743"/>
    </source>
</evidence>
<proteinExistence type="predicted"/>
<dbReference type="EMBL" id="BMPZ01000001">
    <property type="protein sequence ID" value="GGI71389.1"/>
    <property type="molecule type" value="Genomic_DNA"/>
</dbReference>
<protein>
    <submittedName>
        <fullName evidence="1">Uncharacterized protein</fullName>
    </submittedName>
</protein>
<name>A0A917JLQ0_9GAMM</name>
<organism evidence="1 2">
    <name type="scientific">Shewanella gelidii</name>
    <dbReference type="NCBI Taxonomy" id="1642821"/>
    <lineage>
        <taxon>Bacteria</taxon>
        <taxon>Pseudomonadati</taxon>
        <taxon>Pseudomonadota</taxon>
        <taxon>Gammaproteobacteria</taxon>
        <taxon>Alteromonadales</taxon>
        <taxon>Shewanellaceae</taxon>
        <taxon>Shewanella</taxon>
    </lineage>
</organism>
<dbReference type="AlphaFoldDB" id="A0A917JLQ0"/>